<keyword evidence="4" id="KW-0862">Zinc</keyword>
<feature type="domain" description="BED-type" evidence="7">
    <location>
        <begin position="25"/>
        <end position="81"/>
    </location>
</feature>
<evidence type="ECO:0000256" key="1">
    <source>
        <dbReference type="ARBA" id="ARBA00022605"/>
    </source>
</evidence>
<dbReference type="InterPro" id="IPR036236">
    <property type="entry name" value="Znf_C2H2_sf"/>
</dbReference>
<evidence type="ECO:0000256" key="4">
    <source>
        <dbReference type="ARBA" id="ARBA00022833"/>
    </source>
</evidence>
<dbReference type="InterPro" id="IPR056179">
    <property type="entry name" value="DHQS_C"/>
</dbReference>
<protein>
    <recommendedName>
        <fullName evidence="7">BED-type domain-containing protein</fullName>
    </recommendedName>
</protein>
<dbReference type="GO" id="GO:0016491">
    <property type="term" value="F:oxidoreductase activity"/>
    <property type="evidence" value="ECO:0007669"/>
    <property type="project" value="InterPro"/>
</dbReference>
<comment type="caution">
    <text evidence="8">The sequence shown here is derived from an EMBL/GenBank/DDBJ whole genome shotgun (WGS) entry which is preliminary data.</text>
</comment>
<dbReference type="AlphaFoldDB" id="A0AAV9APW0"/>
<dbReference type="GO" id="GO:0008270">
    <property type="term" value="F:zinc ion binding"/>
    <property type="evidence" value="ECO:0007669"/>
    <property type="project" value="UniProtKB-KW"/>
</dbReference>
<evidence type="ECO:0000259" key="7">
    <source>
        <dbReference type="PROSITE" id="PS50808"/>
    </source>
</evidence>
<dbReference type="PROSITE" id="PS50808">
    <property type="entry name" value="ZF_BED"/>
    <property type="match status" value="1"/>
</dbReference>
<keyword evidence="1" id="KW-0028">Amino-acid biosynthesis</keyword>
<evidence type="ECO:0000256" key="5">
    <source>
        <dbReference type="ARBA" id="ARBA00023141"/>
    </source>
</evidence>
<dbReference type="GO" id="GO:0009073">
    <property type="term" value="P:aromatic amino acid family biosynthetic process"/>
    <property type="evidence" value="ECO:0007669"/>
    <property type="project" value="UniProtKB-KW"/>
</dbReference>
<name>A0AAV9APW0_ACOGR</name>
<evidence type="ECO:0000313" key="9">
    <source>
        <dbReference type="Proteomes" id="UP001179952"/>
    </source>
</evidence>
<gene>
    <name evidence="8" type="ORF">QJS04_geneDACA000656</name>
</gene>
<organism evidence="8 9">
    <name type="scientific">Acorus gramineus</name>
    <name type="common">Dwarf sweet flag</name>
    <dbReference type="NCBI Taxonomy" id="55184"/>
    <lineage>
        <taxon>Eukaryota</taxon>
        <taxon>Viridiplantae</taxon>
        <taxon>Streptophyta</taxon>
        <taxon>Embryophyta</taxon>
        <taxon>Tracheophyta</taxon>
        <taxon>Spermatophyta</taxon>
        <taxon>Magnoliopsida</taxon>
        <taxon>Liliopsida</taxon>
        <taxon>Acoraceae</taxon>
        <taxon>Acorus</taxon>
    </lineage>
</organism>
<proteinExistence type="predicted"/>
<dbReference type="Pfam" id="PF02892">
    <property type="entry name" value="zf-BED"/>
    <property type="match status" value="1"/>
</dbReference>
<dbReference type="GO" id="GO:0003856">
    <property type="term" value="F:3-dehydroquinate synthase activity"/>
    <property type="evidence" value="ECO:0007669"/>
    <property type="project" value="InterPro"/>
</dbReference>
<accession>A0AAV9APW0</accession>
<keyword evidence="3 6" id="KW-0863">Zinc-finger</keyword>
<dbReference type="InterPro" id="IPR002812">
    <property type="entry name" value="DHQS"/>
</dbReference>
<keyword evidence="2" id="KW-0479">Metal-binding</keyword>
<dbReference type="EMBL" id="JAUJYN010000007">
    <property type="protein sequence ID" value="KAK1266216.1"/>
    <property type="molecule type" value="Genomic_DNA"/>
</dbReference>
<dbReference type="SUPFAM" id="SSF57667">
    <property type="entry name" value="beta-beta-alpha zinc fingers"/>
    <property type="match status" value="1"/>
</dbReference>
<dbReference type="PANTHER" id="PTHR33563">
    <property type="match status" value="1"/>
</dbReference>
<dbReference type="Pfam" id="PF26558">
    <property type="entry name" value="DHQS_2nd"/>
    <property type="match status" value="1"/>
</dbReference>
<evidence type="ECO:0000256" key="2">
    <source>
        <dbReference type="ARBA" id="ARBA00022723"/>
    </source>
</evidence>
<dbReference type="InterPro" id="IPR003656">
    <property type="entry name" value="Znf_BED"/>
</dbReference>
<keyword evidence="9" id="KW-1185">Reference proteome</keyword>
<reference evidence="8" key="2">
    <citation type="submission" date="2023-06" db="EMBL/GenBank/DDBJ databases">
        <authorList>
            <person name="Ma L."/>
            <person name="Liu K.-W."/>
            <person name="Li Z."/>
            <person name="Hsiao Y.-Y."/>
            <person name="Qi Y."/>
            <person name="Fu T."/>
            <person name="Tang G."/>
            <person name="Zhang D."/>
            <person name="Sun W.-H."/>
            <person name="Liu D.-K."/>
            <person name="Li Y."/>
            <person name="Chen G.-Z."/>
            <person name="Liu X.-D."/>
            <person name="Liao X.-Y."/>
            <person name="Jiang Y.-T."/>
            <person name="Yu X."/>
            <person name="Hao Y."/>
            <person name="Huang J."/>
            <person name="Zhao X.-W."/>
            <person name="Ke S."/>
            <person name="Chen Y.-Y."/>
            <person name="Wu W.-L."/>
            <person name="Hsu J.-L."/>
            <person name="Lin Y.-F."/>
            <person name="Huang M.-D."/>
            <person name="Li C.-Y."/>
            <person name="Huang L."/>
            <person name="Wang Z.-W."/>
            <person name="Zhao X."/>
            <person name="Zhong W.-Y."/>
            <person name="Peng D.-H."/>
            <person name="Ahmad S."/>
            <person name="Lan S."/>
            <person name="Zhang J.-S."/>
            <person name="Tsai W.-C."/>
            <person name="Van De Peer Y."/>
            <person name="Liu Z.-J."/>
        </authorList>
    </citation>
    <scope>NUCLEOTIDE SEQUENCE</scope>
    <source>
        <strain evidence="8">SCP</strain>
        <tissue evidence="8">Leaves</tissue>
    </source>
</reference>
<dbReference type="GO" id="GO:0008652">
    <property type="term" value="P:amino acid biosynthetic process"/>
    <property type="evidence" value="ECO:0007669"/>
    <property type="project" value="UniProtKB-KW"/>
</dbReference>
<reference evidence="8" key="1">
    <citation type="journal article" date="2023" name="Nat. Commun.">
        <title>Diploid and tetraploid genomes of Acorus and the evolution of monocots.</title>
        <authorList>
            <person name="Ma L."/>
            <person name="Liu K.W."/>
            <person name="Li Z."/>
            <person name="Hsiao Y.Y."/>
            <person name="Qi Y."/>
            <person name="Fu T."/>
            <person name="Tang G.D."/>
            <person name="Zhang D."/>
            <person name="Sun W.H."/>
            <person name="Liu D.K."/>
            <person name="Li Y."/>
            <person name="Chen G.Z."/>
            <person name="Liu X.D."/>
            <person name="Liao X.Y."/>
            <person name="Jiang Y.T."/>
            <person name="Yu X."/>
            <person name="Hao Y."/>
            <person name="Huang J."/>
            <person name="Zhao X.W."/>
            <person name="Ke S."/>
            <person name="Chen Y.Y."/>
            <person name="Wu W.L."/>
            <person name="Hsu J.L."/>
            <person name="Lin Y.F."/>
            <person name="Huang M.D."/>
            <person name="Li C.Y."/>
            <person name="Huang L."/>
            <person name="Wang Z.W."/>
            <person name="Zhao X."/>
            <person name="Zhong W.Y."/>
            <person name="Peng D.H."/>
            <person name="Ahmad S."/>
            <person name="Lan S."/>
            <person name="Zhang J.S."/>
            <person name="Tsai W.C."/>
            <person name="Van de Peer Y."/>
            <person name="Liu Z.J."/>
        </authorList>
    </citation>
    <scope>NUCLEOTIDE SEQUENCE</scope>
    <source>
        <strain evidence="8">SCP</strain>
    </source>
</reference>
<evidence type="ECO:0000313" key="8">
    <source>
        <dbReference type="EMBL" id="KAK1266216.1"/>
    </source>
</evidence>
<dbReference type="SMART" id="SM00614">
    <property type="entry name" value="ZnF_BED"/>
    <property type="match status" value="1"/>
</dbReference>
<keyword evidence="5" id="KW-0057">Aromatic amino acid biosynthesis</keyword>
<sequence>MMSQANNGADLDASASGISSSRSKRKRSFVWDHFTKLDNAKEKCVCDHCGKIYTCNSTCGTGHLWRHLDRCEGHKKGNVSQEALQTLNLGHTGVRIKVEELRDIHEVKDCLSKTKGMTDQFVLTKATITRTQLVSAGDHVCLDLCSLMKHGEGLLVGTYSGGLFLVHSEHSESNPSASRPFRVHAGPVHAHIALPDGKTCYLSELQEGKDVMLVNQNGMRRTAMIGRIEIESQPLILVEAMPLEESNIHRKIMSIFLQNAGTVGFVTPHEENNPLKIVIPVTALKVGDEVLVRLQSE</sequence>
<evidence type="ECO:0000256" key="3">
    <source>
        <dbReference type="ARBA" id="ARBA00022771"/>
    </source>
</evidence>
<dbReference type="GO" id="GO:0003677">
    <property type="term" value="F:DNA binding"/>
    <property type="evidence" value="ECO:0007669"/>
    <property type="project" value="InterPro"/>
</dbReference>
<evidence type="ECO:0000256" key="6">
    <source>
        <dbReference type="PROSITE-ProRule" id="PRU00027"/>
    </source>
</evidence>
<dbReference type="Proteomes" id="UP001179952">
    <property type="component" value="Unassembled WGS sequence"/>
</dbReference>
<dbReference type="PANTHER" id="PTHR33563:SF1">
    <property type="entry name" value="3-DEHYDROQUINATE SYNTHASE"/>
    <property type="match status" value="1"/>
</dbReference>